<dbReference type="InterPro" id="IPR025734">
    <property type="entry name" value="EspG"/>
</dbReference>
<reference evidence="5 6" key="1">
    <citation type="submission" date="2019-03" db="EMBL/GenBank/DDBJ databases">
        <title>Genomic Encyclopedia of Archaeal and Bacterial Type Strains, Phase II (KMG-II): from individual species to whole genera.</title>
        <authorList>
            <person name="Goeker M."/>
        </authorList>
    </citation>
    <scope>NUCLEOTIDE SEQUENCE [LARGE SCALE GENOMIC DNA]</scope>
    <source>
        <strain evidence="5 6">DSM 45499</strain>
    </source>
</reference>
<evidence type="ECO:0000313" key="5">
    <source>
        <dbReference type="EMBL" id="TDV40051.1"/>
    </source>
</evidence>
<evidence type="ECO:0000256" key="4">
    <source>
        <dbReference type="ARBA" id="ARBA00023186"/>
    </source>
</evidence>
<evidence type="ECO:0000256" key="1">
    <source>
        <dbReference type="ARBA" id="ARBA00004496"/>
    </source>
</evidence>
<dbReference type="OrthoDB" id="5175124at2"/>
<dbReference type="AlphaFoldDB" id="A0A4V3FQK7"/>
<proteinExistence type="inferred from homology"/>
<gene>
    <name evidence="5" type="ORF">CLV71_12468</name>
</gene>
<protein>
    <submittedName>
        <fullName evidence="5">ESAT-6 protein secretion system EspG family protein</fullName>
    </submittedName>
</protein>
<sequence>MAGFTLSLPAADVLAQTLEVNLRQFPFEIPYFGEYERDRRRIAAEVFVDLRRQGLVHGADIDPELVRALRTLSEYVITVGVMGTVEKTRKVYARAAAAGEHGVLAVMEGDTLRVEPIRPTALAVSLVGLLPALESAPGQSVTITLPGTADRPEADEIMAPVYRTQNSDQQQLRLAESYLSRPRTGTGLFTVSGRDRRTGLERQGGQVTWIDTDAGRYLAVVRPPGEDGRVRGTYSPADPARLTQQLGELIESIAPRR</sequence>
<organism evidence="5 6">
    <name type="scientific">Actinophytocola oryzae</name>
    <dbReference type="NCBI Taxonomy" id="502181"/>
    <lineage>
        <taxon>Bacteria</taxon>
        <taxon>Bacillati</taxon>
        <taxon>Actinomycetota</taxon>
        <taxon>Actinomycetes</taxon>
        <taxon>Pseudonocardiales</taxon>
        <taxon>Pseudonocardiaceae</taxon>
    </lineage>
</organism>
<dbReference type="Proteomes" id="UP000294927">
    <property type="component" value="Unassembled WGS sequence"/>
</dbReference>
<keyword evidence="6" id="KW-1185">Reference proteome</keyword>
<keyword evidence="4" id="KW-0143">Chaperone</keyword>
<comment type="caution">
    <text evidence="5">The sequence shown here is derived from an EMBL/GenBank/DDBJ whole genome shotgun (WGS) entry which is preliminary data.</text>
</comment>
<comment type="subcellular location">
    <subcellularLocation>
        <location evidence="1">Cytoplasm</location>
    </subcellularLocation>
</comment>
<evidence type="ECO:0000313" key="6">
    <source>
        <dbReference type="Proteomes" id="UP000294927"/>
    </source>
</evidence>
<dbReference type="RefSeq" id="WP_133908497.1">
    <property type="nucleotide sequence ID" value="NZ_SOCP01000024.1"/>
</dbReference>
<evidence type="ECO:0000256" key="3">
    <source>
        <dbReference type="ARBA" id="ARBA00022490"/>
    </source>
</evidence>
<keyword evidence="3" id="KW-0963">Cytoplasm</keyword>
<dbReference type="Pfam" id="PF14011">
    <property type="entry name" value="ESX-1_EspG"/>
    <property type="match status" value="1"/>
</dbReference>
<accession>A0A4V3FQK7</accession>
<evidence type="ECO:0000256" key="2">
    <source>
        <dbReference type="ARBA" id="ARBA00006411"/>
    </source>
</evidence>
<name>A0A4V3FQK7_9PSEU</name>
<comment type="similarity">
    <text evidence="2">Belongs to the EspG family.</text>
</comment>
<dbReference type="EMBL" id="SOCP01000024">
    <property type="protein sequence ID" value="TDV40051.1"/>
    <property type="molecule type" value="Genomic_DNA"/>
</dbReference>